<dbReference type="InterPro" id="IPR010061">
    <property type="entry name" value="MeMal-semiAld_DH"/>
</dbReference>
<dbReference type="InterPro" id="IPR015590">
    <property type="entry name" value="Aldehyde_DH_dom"/>
</dbReference>
<evidence type="ECO:0000256" key="2">
    <source>
        <dbReference type="ARBA" id="ARBA00013048"/>
    </source>
</evidence>
<dbReference type="Gene3D" id="3.40.309.10">
    <property type="entry name" value="Aldehyde Dehydrogenase, Chain A, domain 2"/>
    <property type="match status" value="1"/>
</dbReference>
<proteinExistence type="inferred from homology"/>
<dbReference type="NCBIfam" id="TIGR01722">
    <property type="entry name" value="MMSDH"/>
    <property type="match status" value="1"/>
</dbReference>
<dbReference type="PROSITE" id="PS00070">
    <property type="entry name" value="ALDEHYDE_DEHYDR_CYS"/>
    <property type="match status" value="1"/>
</dbReference>
<dbReference type="GO" id="GO:0006574">
    <property type="term" value="P:L-valine catabolic process"/>
    <property type="evidence" value="ECO:0007669"/>
    <property type="project" value="TreeGrafter"/>
</dbReference>
<gene>
    <name evidence="6" type="ORF">EDD36DRAFT_379656</name>
</gene>
<comment type="similarity">
    <text evidence="1">Belongs to the aldehyde dehydrogenase family.</text>
</comment>
<name>A0AAN6E1I5_9EURO</name>
<dbReference type="InterPro" id="IPR016161">
    <property type="entry name" value="Ald_DH/histidinol_DH"/>
</dbReference>
<dbReference type="FunFam" id="3.40.309.10:FF:000002">
    <property type="entry name" value="Methylmalonate-semialdehyde dehydrogenase (Acylating)"/>
    <property type="match status" value="1"/>
</dbReference>
<evidence type="ECO:0000259" key="5">
    <source>
        <dbReference type="Pfam" id="PF00171"/>
    </source>
</evidence>
<organism evidence="6 7">
    <name type="scientific">Exophiala viscosa</name>
    <dbReference type="NCBI Taxonomy" id="2486360"/>
    <lineage>
        <taxon>Eukaryota</taxon>
        <taxon>Fungi</taxon>
        <taxon>Dikarya</taxon>
        <taxon>Ascomycota</taxon>
        <taxon>Pezizomycotina</taxon>
        <taxon>Eurotiomycetes</taxon>
        <taxon>Chaetothyriomycetidae</taxon>
        <taxon>Chaetothyriales</taxon>
        <taxon>Herpotrichiellaceae</taxon>
        <taxon>Exophiala</taxon>
    </lineage>
</organism>
<dbReference type="GO" id="GO:0005739">
    <property type="term" value="C:mitochondrion"/>
    <property type="evidence" value="ECO:0007669"/>
    <property type="project" value="TreeGrafter"/>
</dbReference>
<comment type="caution">
    <text evidence="6">The sequence shown here is derived from an EMBL/GenBank/DDBJ whole genome shotgun (WGS) entry which is preliminary data.</text>
</comment>
<evidence type="ECO:0000256" key="1">
    <source>
        <dbReference type="ARBA" id="ARBA00009986"/>
    </source>
</evidence>
<keyword evidence="4" id="KW-0520">NAD</keyword>
<keyword evidence="3" id="KW-0560">Oxidoreductase</keyword>
<dbReference type="AlphaFoldDB" id="A0AAN6E1I5"/>
<dbReference type="InterPro" id="IPR016163">
    <property type="entry name" value="Ald_DH_C"/>
</dbReference>
<accession>A0AAN6E1I5</accession>
<dbReference type="InterPro" id="IPR016162">
    <property type="entry name" value="Ald_DH_N"/>
</dbReference>
<dbReference type="Pfam" id="PF00171">
    <property type="entry name" value="Aldedh"/>
    <property type="match status" value="1"/>
</dbReference>
<dbReference type="EC" id="1.2.1.27" evidence="2"/>
<feature type="domain" description="Aldehyde dehydrogenase" evidence="5">
    <location>
        <begin position="54"/>
        <end position="515"/>
    </location>
</feature>
<dbReference type="SUPFAM" id="SSF53720">
    <property type="entry name" value="ALDH-like"/>
    <property type="match status" value="1"/>
</dbReference>
<sequence length="521" mass="55856">MENPDFLDQTHGNQADDGVFHTDCTPAGQTLSPNLLPDFKPAVVTSNFVNNEFVTSKTRQWSLVHDPATQQLLTRVPESTASEVHAAVAAAEEGQSYWSQLPLSKRRVPLLRLIELMRVNENELIGAIVREVGKTIADARSEISRAINMIEAALSVTSSILGFHFINEATATSTINEPLGVCVAITPFNFPLMTPMWLVPFAVATGNSVVLKPSEQAPLTMTVIAKLFVEAKFPRAVLNIVHGGPAVVDKLITEPAVKAVSFIGSDEAGAHVYKTAITAMKRTQANCGSKNHGVILPDADVSSTLHALAASAFGAAGQRCMGLSAAVFVGESRTWIPALVEIAKQFVVGSGATPGVSLGPVISRKAKKRVEDIIQSAADDGADILLDGRGVKVPDFPEGNFIGPTVISNVQTYMECYQKEIMGPVLVFLQVDNLEEAIEVLNENRYGNGCSIFTTNSGKAMTFQKKVNIGRIGINVPLLATSGQVSNSSNKDSFLGDINIHGFKGHQFFTTTKTIATLWKD</sequence>
<dbReference type="InterPro" id="IPR016160">
    <property type="entry name" value="Ald_DH_CS_CYS"/>
</dbReference>
<dbReference type="EMBL" id="MU404351">
    <property type="protein sequence ID" value="KAI1616440.1"/>
    <property type="molecule type" value="Genomic_DNA"/>
</dbReference>
<dbReference type="Gene3D" id="3.40.605.10">
    <property type="entry name" value="Aldehyde Dehydrogenase, Chain A, domain 1"/>
    <property type="match status" value="1"/>
</dbReference>
<keyword evidence="7" id="KW-1185">Reference proteome</keyword>
<evidence type="ECO:0000256" key="4">
    <source>
        <dbReference type="ARBA" id="ARBA00023027"/>
    </source>
</evidence>
<evidence type="ECO:0000313" key="6">
    <source>
        <dbReference type="EMBL" id="KAI1616440.1"/>
    </source>
</evidence>
<evidence type="ECO:0000256" key="3">
    <source>
        <dbReference type="ARBA" id="ARBA00023002"/>
    </source>
</evidence>
<dbReference type="PANTHER" id="PTHR43866">
    <property type="entry name" value="MALONATE-SEMIALDEHYDE DEHYDROGENASE"/>
    <property type="match status" value="1"/>
</dbReference>
<evidence type="ECO:0000313" key="7">
    <source>
        <dbReference type="Proteomes" id="UP001203852"/>
    </source>
</evidence>
<dbReference type="GO" id="GO:0004491">
    <property type="term" value="F:methylmalonate-semialdehyde dehydrogenase (acylating, NAD) activity"/>
    <property type="evidence" value="ECO:0007669"/>
    <property type="project" value="UniProtKB-EC"/>
</dbReference>
<protein>
    <recommendedName>
        <fullName evidence="2">methylmalonate-semialdehyde dehydrogenase (CoA acylating)</fullName>
        <ecNumber evidence="2">1.2.1.27</ecNumber>
    </recommendedName>
</protein>
<dbReference type="GO" id="GO:0006210">
    <property type="term" value="P:thymine catabolic process"/>
    <property type="evidence" value="ECO:0007669"/>
    <property type="project" value="TreeGrafter"/>
</dbReference>
<dbReference type="PANTHER" id="PTHR43866:SF3">
    <property type="entry name" value="METHYLMALONATE-SEMIALDEHYDE DEHYDROGENASE [ACYLATING], MITOCHONDRIAL"/>
    <property type="match status" value="1"/>
</dbReference>
<dbReference type="Proteomes" id="UP001203852">
    <property type="component" value="Unassembled WGS sequence"/>
</dbReference>
<reference evidence="6" key="1">
    <citation type="journal article" date="2022" name="bioRxiv">
        <title>Deciphering the potential niche of two novel black yeast fungi from a biological soil crust based on their genomes, phenotypes, and melanin regulation.</title>
        <authorList>
            <consortium name="DOE Joint Genome Institute"/>
            <person name="Carr E.C."/>
            <person name="Barton Q."/>
            <person name="Grambo S."/>
            <person name="Sullivan M."/>
            <person name="Renfro C.M."/>
            <person name="Kuo A."/>
            <person name="Pangilinan J."/>
            <person name="Lipzen A."/>
            <person name="Keymanesh K."/>
            <person name="Savage E."/>
            <person name="Barry K."/>
            <person name="Grigoriev I.V."/>
            <person name="Riekhof W.R."/>
            <person name="Harris S.S."/>
        </authorList>
    </citation>
    <scope>NUCLEOTIDE SEQUENCE</scope>
    <source>
        <strain evidence="6">JF 03-4F</strain>
    </source>
</reference>